<keyword evidence="4" id="KW-1185">Reference proteome</keyword>
<name>A0A918UDP1_9SPHN</name>
<proteinExistence type="predicted"/>
<accession>A0A918UDP1</accession>
<feature type="transmembrane region" description="Helical" evidence="2">
    <location>
        <begin position="35"/>
        <end position="55"/>
    </location>
</feature>
<dbReference type="RefSeq" id="WP_229813658.1">
    <property type="nucleotide sequence ID" value="NZ_BMZA01000001.1"/>
</dbReference>
<dbReference type="EMBL" id="BMZA01000001">
    <property type="protein sequence ID" value="GGY93031.1"/>
    <property type="molecule type" value="Genomic_DNA"/>
</dbReference>
<reference evidence="3" key="1">
    <citation type="journal article" date="2014" name="Int. J. Syst. Evol. Microbiol.">
        <title>Complete genome sequence of Corynebacterium casei LMG S-19264T (=DSM 44701T), isolated from a smear-ripened cheese.</title>
        <authorList>
            <consortium name="US DOE Joint Genome Institute (JGI-PGF)"/>
            <person name="Walter F."/>
            <person name="Albersmeier A."/>
            <person name="Kalinowski J."/>
            <person name="Ruckert C."/>
        </authorList>
    </citation>
    <scope>NUCLEOTIDE SEQUENCE</scope>
    <source>
        <strain evidence="3">KCTC 32255</strain>
    </source>
</reference>
<gene>
    <name evidence="3" type="ORF">GCM10011614_04890</name>
</gene>
<feature type="transmembrane region" description="Helical" evidence="2">
    <location>
        <begin position="61"/>
        <end position="81"/>
    </location>
</feature>
<evidence type="ECO:0000313" key="3">
    <source>
        <dbReference type="EMBL" id="GGY93031.1"/>
    </source>
</evidence>
<dbReference type="Proteomes" id="UP000648075">
    <property type="component" value="Unassembled WGS sequence"/>
</dbReference>
<evidence type="ECO:0000256" key="1">
    <source>
        <dbReference type="SAM" id="MobiDB-lite"/>
    </source>
</evidence>
<feature type="transmembrane region" description="Helical" evidence="2">
    <location>
        <begin position="109"/>
        <end position="131"/>
    </location>
</feature>
<keyword evidence="2" id="KW-1133">Transmembrane helix</keyword>
<organism evidence="3 4">
    <name type="scientific">Novosphingobium colocasiae</name>
    <dbReference type="NCBI Taxonomy" id="1256513"/>
    <lineage>
        <taxon>Bacteria</taxon>
        <taxon>Pseudomonadati</taxon>
        <taxon>Pseudomonadota</taxon>
        <taxon>Alphaproteobacteria</taxon>
        <taxon>Sphingomonadales</taxon>
        <taxon>Sphingomonadaceae</taxon>
        <taxon>Novosphingobium</taxon>
    </lineage>
</organism>
<evidence type="ECO:0000256" key="2">
    <source>
        <dbReference type="SAM" id="Phobius"/>
    </source>
</evidence>
<dbReference type="AlphaFoldDB" id="A0A918UDP1"/>
<comment type="caution">
    <text evidence="3">The sequence shown here is derived from an EMBL/GenBank/DDBJ whole genome shotgun (WGS) entry which is preliminary data.</text>
</comment>
<sequence>MIEGTHAGSARASADFDTPDRTRRTDPRRRMSDQIAYALLVYTALQIFATVSALQGSDFALLPYLALVALVLAIIPACRLFEQRWGEMSDAEATAPATMRRFRRDRTALWALALGLPFLLTGLFKGAALLLA</sequence>
<reference evidence="3" key="2">
    <citation type="submission" date="2020-09" db="EMBL/GenBank/DDBJ databases">
        <authorList>
            <person name="Sun Q."/>
            <person name="Kim S."/>
        </authorList>
    </citation>
    <scope>NUCLEOTIDE SEQUENCE</scope>
    <source>
        <strain evidence="3">KCTC 32255</strain>
    </source>
</reference>
<protein>
    <submittedName>
        <fullName evidence="3">Uncharacterized protein</fullName>
    </submittedName>
</protein>
<feature type="compositionally biased region" description="Basic and acidic residues" evidence="1">
    <location>
        <begin position="18"/>
        <end position="28"/>
    </location>
</feature>
<keyword evidence="2" id="KW-0812">Transmembrane</keyword>
<keyword evidence="2" id="KW-0472">Membrane</keyword>
<feature type="region of interest" description="Disordered" evidence="1">
    <location>
        <begin position="1"/>
        <end position="28"/>
    </location>
</feature>
<evidence type="ECO:0000313" key="4">
    <source>
        <dbReference type="Proteomes" id="UP000648075"/>
    </source>
</evidence>